<dbReference type="GO" id="GO:0016887">
    <property type="term" value="F:ATP hydrolysis activity"/>
    <property type="evidence" value="ECO:0007669"/>
    <property type="project" value="InterPro"/>
</dbReference>
<protein>
    <submittedName>
        <fullName evidence="11">ATP-binding cassette domain-containing protein</fullName>
    </submittedName>
</protein>
<dbReference type="GO" id="GO:0015421">
    <property type="term" value="F:ABC-type oligopeptide transporter activity"/>
    <property type="evidence" value="ECO:0007669"/>
    <property type="project" value="TreeGrafter"/>
</dbReference>
<dbReference type="EMBL" id="WMBQ01000001">
    <property type="protein sequence ID" value="MTD94387.1"/>
    <property type="molecule type" value="Genomic_DNA"/>
</dbReference>
<dbReference type="InterPro" id="IPR027417">
    <property type="entry name" value="P-loop_NTPase"/>
</dbReference>
<dbReference type="PANTHER" id="PTHR43394">
    <property type="entry name" value="ATP-DEPENDENT PERMEASE MDL1, MITOCHONDRIAL"/>
    <property type="match status" value="1"/>
</dbReference>
<dbReference type="InterPro" id="IPR003593">
    <property type="entry name" value="AAA+_ATPase"/>
</dbReference>
<evidence type="ECO:0000256" key="4">
    <source>
        <dbReference type="ARBA" id="ARBA00022840"/>
    </source>
</evidence>
<evidence type="ECO:0000256" key="8">
    <source>
        <dbReference type="SAM" id="Phobius"/>
    </source>
</evidence>
<feature type="compositionally biased region" description="Low complexity" evidence="7">
    <location>
        <begin position="46"/>
        <end position="59"/>
    </location>
</feature>
<keyword evidence="5 8" id="KW-1133">Transmembrane helix</keyword>
<dbReference type="Pfam" id="PF00005">
    <property type="entry name" value="ABC_tran"/>
    <property type="match status" value="1"/>
</dbReference>
<evidence type="ECO:0000256" key="5">
    <source>
        <dbReference type="ARBA" id="ARBA00022989"/>
    </source>
</evidence>
<evidence type="ECO:0000313" key="12">
    <source>
        <dbReference type="Proteomes" id="UP000440694"/>
    </source>
</evidence>
<dbReference type="CDD" id="cd03228">
    <property type="entry name" value="ABCC_MRP_Like"/>
    <property type="match status" value="1"/>
</dbReference>
<feature type="transmembrane region" description="Helical" evidence="8">
    <location>
        <begin position="83"/>
        <end position="105"/>
    </location>
</feature>
<evidence type="ECO:0000256" key="1">
    <source>
        <dbReference type="ARBA" id="ARBA00004651"/>
    </source>
</evidence>
<dbReference type="SUPFAM" id="SSF90123">
    <property type="entry name" value="ABC transporter transmembrane region"/>
    <property type="match status" value="1"/>
</dbReference>
<keyword evidence="4 11" id="KW-0067">ATP-binding</keyword>
<comment type="caution">
    <text evidence="11">The sequence shown here is derived from an EMBL/GenBank/DDBJ whole genome shotgun (WGS) entry which is preliminary data.</text>
</comment>
<sequence>MQAENQTTERQAGIRACSILSIDPDTDRATVQPTISTFDSATPRTSPASDGPSGAPSGGVSAVAGREYLQLFGRTFSSLPADVIAASVAINLLGLALPLAILQVYDRIIPRASWSTLFYLVLCVCIVVLLEAVLRVMRSQVIAWAAMKEAWRNSVDAAARVALAPARVLHREPATWLLQRFQAIGTVSDFQLNPARLVIIDLPFVLIFVAFLFAISPLLAAIPFAMFVLFAIVAIMQGRALKVATAARARSEAKTRDFLHETLSGIVDVKALAMEQQVLRRFERLEEAASGHSYNVHLLSDNAVSLASLASTTTQLATVTLGALLTINGDITIGALACCTMLSGRVMQPLGRLVSSWNEIHSVIVAEETARPIYELPRNDRPAPAINRALPARVVFEDVSFTHAGKPEPILSDASFCIEPGAIVALTGPNGSGKSTVVRLALGRLRPQSGQVLIDGIPATLAETCLCGNLALVDYHVASIRGTVLNNLTMYDEGNDAERALSMARLIGLEDDIHALPRGYDTRLGEAASEPIPPSLLQRIAIVRALVSQPRLLILDEANLALDYRSDHLLARALLSLKGKVTIIIITNRPSFAAVADRVVAIRGRKFVQLHEKQSMMKSAASSKEVVA</sequence>
<evidence type="ECO:0000313" key="11">
    <source>
        <dbReference type="EMBL" id="MTD94387.1"/>
    </source>
</evidence>
<evidence type="ECO:0000259" key="9">
    <source>
        <dbReference type="PROSITE" id="PS50893"/>
    </source>
</evidence>
<feature type="compositionally biased region" description="Polar residues" evidence="7">
    <location>
        <begin position="34"/>
        <end position="45"/>
    </location>
</feature>
<comment type="subcellular location">
    <subcellularLocation>
        <location evidence="1">Cell membrane</location>
        <topology evidence="1">Multi-pass membrane protein</topology>
    </subcellularLocation>
</comment>
<dbReference type="SUPFAM" id="SSF52540">
    <property type="entry name" value="P-loop containing nucleoside triphosphate hydrolases"/>
    <property type="match status" value="1"/>
</dbReference>
<dbReference type="PROSITE" id="PS50893">
    <property type="entry name" value="ABC_TRANSPORTER_2"/>
    <property type="match status" value="1"/>
</dbReference>
<feature type="domain" description="ABC transmembrane type-1" evidence="10">
    <location>
        <begin position="83"/>
        <end position="362"/>
    </location>
</feature>
<dbReference type="InterPro" id="IPR036640">
    <property type="entry name" value="ABC1_TM_sf"/>
</dbReference>
<dbReference type="PROSITE" id="PS50929">
    <property type="entry name" value="ABC_TM1F"/>
    <property type="match status" value="1"/>
</dbReference>
<evidence type="ECO:0000256" key="3">
    <source>
        <dbReference type="ARBA" id="ARBA00022741"/>
    </source>
</evidence>
<evidence type="ECO:0000259" key="10">
    <source>
        <dbReference type="PROSITE" id="PS50929"/>
    </source>
</evidence>
<keyword evidence="2 8" id="KW-0812">Transmembrane</keyword>
<keyword evidence="12" id="KW-1185">Reference proteome</keyword>
<feature type="transmembrane region" description="Helical" evidence="8">
    <location>
        <begin position="117"/>
        <end position="137"/>
    </location>
</feature>
<dbReference type="InterPro" id="IPR011527">
    <property type="entry name" value="ABC1_TM_dom"/>
</dbReference>
<organism evidence="11 12">
    <name type="scientific">Hyphomicrobium album</name>
    <dbReference type="NCBI Taxonomy" id="2665159"/>
    <lineage>
        <taxon>Bacteria</taxon>
        <taxon>Pseudomonadati</taxon>
        <taxon>Pseudomonadota</taxon>
        <taxon>Alphaproteobacteria</taxon>
        <taxon>Hyphomicrobiales</taxon>
        <taxon>Hyphomicrobiaceae</taxon>
        <taxon>Hyphomicrobium</taxon>
    </lineage>
</organism>
<evidence type="ECO:0000256" key="6">
    <source>
        <dbReference type="ARBA" id="ARBA00023136"/>
    </source>
</evidence>
<name>A0A6I3KKX0_9HYPH</name>
<feature type="region of interest" description="Disordered" evidence="7">
    <location>
        <begin position="34"/>
        <end position="59"/>
    </location>
</feature>
<gene>
    <name evidence="11" type="ORF">GIW81_08575</name>
</gene>
<keyword evidence="6 8" id="KW-0472">Membrane</keyword>
<dbReference type="Proteomes" id="UP000440694">
    <property type="component" value="Unassembled WGS sequence"/>
</dbReference>
<evidence type="ECO:0000256" key="7">
    <source>
        <dbReference type="SAM" id="MobiDB-lite"/>
    </source>
</evidence>
<dbReference type="InterPro" id="IPR003439">
    <property type="entry name" value="ABC_transporter-like_ATP-bd"/>
</dbReference>
<proteinExistence type="predicted"/>
<accession>A0A6I3KKX0</accession>
<reference evidence="11 12" key="1">
    <citation type="submission" date="2019-11" db="EMBL/GenBank/DDBJ databases">
        <title>Identification of a novel strain.</title>
        <authorList>
            <person name="Xu Q."/>
            <person name="Wang G."/>
        </authorList>
    </citation>
    <scope>NUCLEOTIDE SEQUENCE [LARGE SCALE GENOMIC DNA]</scope>
    <source>
        <strain evidence="12">xq</strain>
    </source>
</reference>
<dbReference type="Gene3D" id="1.20.1560.10">
    <property type="entry name" value="ABC transporter type 1, transmembrane domain"/>
    <property type="match status" value="1"/>
</dbReference>
<dbReference type="GO" id="GO:0005524">
    <property type="term" value="F:ATP binding"/>
    <property type="evidence" value="ECO:0007669"/>
    <property type="project" value="UniProtKB-KW"/>
</dbReference>
<dbReference type="InterPro" id="IPR039421">
    <property type="entry name" value="Type_1_exporter"/>
</dbReference>
<dbReference type="AlphaFoldDB" id="A0A6I3KKX0"/>
<dbReference type="GO" id="GO:0005886">
    <property type="term" value="C:plasma membrane"/>
    <property type="evidence" value="ECO:0007669"/>
    <property type="project" value="UniProtKB-SubCell"/>
</dbReference>
<evidence type="ECO:0000256" key="2">
    <source>
        <dbReference type="ARBA" id="ARBA00022692"/>
    </source>
</evidence>
<feature type="domain" description="ABC transporter" evidence="9">
    <location>
        <begin position="394"/>
        <end position="628"/>
    </location>
</feature>
<dbReference type="Gene3D" id="3.40.50.300">
    <property type="entry name" value="P-loop containing nucleotide triphosphate hydrolases"/>
    <property type="match status" value="1"/>
</dbReference>
<dbReference type="PANTHER" id="PTHR43394:SF1">
    <property type="entry name" value="ATP-BINDING CASSETTE SUB-FAMILY B MEMBER 10, MITOCHONDRIAL"/>
    <property type="match status" value="1"/>
</dbReference>
<dbReference type="Pfam" id="PF00664">
    <property type="entry name" value="ABC_membrane"/>
    <property type="match status" value="1"/>
</dbReference>
<dbReference type="SMART" id="SM00382">
    <property type="entry name" value="AAA"/>
    <property type="match status" value="1"/>
</dbReference>
<feature type="transmembrane region" description="Helical" evidence="8">
    <location>
        <begin position="221"/>
        <end position="241"/>
    </location>
</feature>
<keyword evidence="3" id="KW-0547">Nucleotide-binding</keyword>